<accession>A0A815JL27</accession>
<keyword evidence="2" id="KW-0547">Nucleotide-binding</keyword>
<dbReference type="EMBL" id="CAJNOK010022473">
    <property type="protein sequence ID" value="CAF1348680.1"/>
    <property type="molecule type" value="Genomic_DNA"/>
</dbReference>
<dbReference type="Gene3D" id="1.20.1270.10">
    <property type="match status" value="1"/>
</dbReference>
<evidence type="ECO:0000313" key="9">
    <source>
        <dbReference type="Proteomes" id="UP000663829"/>
    </source>
</evidence>
<dbReference type="EMBL" id="CAJNOQ010016568">
    <property type="protein sequence ID" value="CAF1383530.1"/>
    <property type="molecule type" value="Genomic_DNA"/>
</dbReference>
<dbReference type="AlphaFoldDB" id="A0A815JL27"/>
<organism evidence="6 9">
    <name type="scientific">Didymodactylos carnosus</name>
    <dbReference type="NCBI Taxonomy" id="1234261"/>
    <lineage>
        <taxon>Eukaryota</taxon>
        <taxon>Metazoa</taxon>
        <taxon>Spiralia</taxon>
        <taxon>Gnathifera</taxon>
        <taxon>Rotifera</taxon>
        <taxon>Eurotatoria</taxon>
        <taxon>Bdelloidea</taxon>
        <taxon>Philodinida</taxon>
        <taxon>Philodinidae</taxon>
        <taxon>Didymodactylos</taxon>
    </lineage>
</organism>
<evidence type="ECO:0000313" key="7">
    <source>
        <dbReference type="EMBL" id="CAF4159404.1"/>
    </source>
</evidence>
<evidence type="ECO:0000256" key="1">
    <source>
        <dbReference type="ARBA" id="ARBA00007381"/>
    </source>
</evidence>
<dbReference type="PANTHER" id="PTHR45639">
    <property type="entry name" value="HSC70CB, ISOFORM G-RELATED"/>
    <property type="match status" value="1"/>
</dbReference>
<dbReference type="Proteomes" id="UP000663829">
    <property type="component" value="Unassembled WGS sequence"/>
</dbReference>
<dbReference type="FunFam" id="1.20.1270.10:FF:000002">
    <property type="entry name" value="Heat shock 70 kDa protein 4"/>
    <property type="match status" value="1"/>
</dbReference>
<proteinExistence type="inferred from homology"/>
<reference evidence="6" key="1">
    <citation type="submission" date="2021-02" db="EMBL/GenBank/DDBJ databases">
        <authorList>
            <person name="Nowell W R."/>
        </authorList>
    </citation>
    <scope>NUCLEOTIDE SEQUENCE</scope>
</reference>
<feature type="region of interest" description="Disordered" evidence="4">
    <location>
        <begin position="187"/>
        <end position="232"/>
    </location>
</feature>
<dbReference type="Proteomes" id="UP000677228">
    <property type="component" value="Unassembled WGS sequence"/>
</dbReference>
<comment type="caution">
    <text evidence="6">The sequence shown here is derived from an EMBL/GenBank/DDBJ whole genome shotgun (WGS) entry which is preliminary data.</text>
</comment>
<gene>
    <name evidence="6" type="ORF">GPM918_LOCUS32443</name>
    <name evidence="5" type="ORF">OVA965_LOCUS30693</name>
    <name evidence="8" type="ORF">SRO942_LOCUS33112</name>
    <name evidence="7" type="ORF">TMI583_LOCUS31500</name>
</gene>
<dbReference type="EMBL" id="CAJOBC010081969">
    <property type="protein sequence ID" value="CAF4278565.1"/>
    <property type="molecule type" value="Genomic_DNA"/>
</dbReference>
<dbReference type="Proteomes" id="UP000682733">
    <property type="component" value="Unassembled WGS sequence"/>
</dbReference>
<name>A0A815JL27_9BILA</name>
<evidence type="ECO:0000313" key="6">
    <source>
        <dbReference type="EMBL" id="CAF1383530.1"/>
    </source>
</evidence>
<evidence type="ECO:0000256" key="3">
    <source>
        <dbReference type="ARBA" id="ARBA00022840"/>
    </source>
</evidence>
<evidence type="ECO:0000256" key="4">
    <source>
        <dbReference type="SAM" id="MobiDB-lite"/>
    </source>
</evidence>
<dbReference type="GO" id="GO:0140662">
    <property type="term" value="F:ATP-dependent protein folding chaperone"/>
    <property type="evidence" value="ECO:0007669"/>
    <property type="project" value="InterPro"/>
</dbReference>
<comment type="similarity">
    <text evidence="1">Belongs to the heat shock protein 70 family.</text>
</comment>
<dbReference type="GO" id="GO:0005634">
    <property type="term" value="C:nucleus"/>
    <property type="evidence" value="ECO:0007669"/>
    <property type="project" value="TreeGrafter"/>
</dbReference>
<evidence type="ECO:0000313" key="5">
    <source>
        <dbReference type="EMBL" id="CAF1348680.1"/>
    </source>
</evidence>
<feature type="compositionally biased region" description="Low complexity" evidence="4">
    <location>
        <begin position="212"/>
        <end position="232"/>
    </location>
</feature>
<dbReference type="EMBL" id="CAJOBA010044109">
    <property type="protein sequence ID" value="CAF4159404.1"/>
    <property type="molecule type" value="Genomic_DNA"/>
</dbReference>
<dbReference type="GO" id="GO:0005524">
    <property type="term" value="F:ATP binding"/>
    <property type="evidence" value="ECO:0007669"/>
    <property type="project" value="UniProtKB-KW"/>
</dbReference>
<dbReference type="OrthoDB" id="434160at2759"/>
<dbReference type="InterPro" id="IPR029048">
    <property type="entry name" value="HSP70_C_sf"/>
</dbReference>
<dbReference type="Proteomes" id="UP000681722">
    <property type="component" value="Unassembled WGS sequence"/>
</dbReference>
<evidence type="ECO:0000256" key="2">
    <source>
        <dbReference type="ARBA" id="ARBA00022741"/>
    </source>
</evidence>
<dbReference type="Pfam" id="PF00012">
    <property type="entry name" value="HSP70"/>
    <property type="match status" value="1"/>
</dbReference>
<protein>
    <submittedName>
        <fullName evidence="6">Uncharacterized protein</fullName>
    </submittedName>
</protein>
<feature type="compositionally biased region" description="Basic and acidic residues" evidence="4">
    <location>
        <begin position="190"/>
        <end position="210"/>
    </location>
</feature>
<dbReference type="GO" id="GO:0005829">
    <property type="term" value="C:cytosol"/>
    <property type="evidence" value="ECO:0007669"/>
    <property type="project" value="TreeGrafter"/>
</dbReference>
<dbReference type="InterPro" id="IPR013126">
    <property type="entry name" value="Hsp_70_fam"/>
</dbReference>
<sequence length="232" mass="27792">MLLGMISQDKKEKERSDAKNAVEEYVYDMRGKIDSGEYVKYTDDKHKQKLLHDLRSTEGWLYEEGVNQEKNVYVERLKALKNLGDPIKHRYQEAKNRGYYFQEFGKSLQRIDEALQQWKARNEKYSHIEQSDIEKVHKHLKEKEQWYDQWMNRTRSQKLHDDPQILCSQIKQEREALDNFCWSILNKPKPRVDLPKDDDKKTDNPKDKKSSPSKNQSQHQQPHKSQPSMEVD</sequence>
<dbReference type="SUPFAM" id="SSF100934">
    <property type="entry name" value="Heat shock protein 70kD (HSP70), C-terminal subdomain"/>
    <property type="match status" value="2"/>
</dbReference>
<keyword evidence="3" id="KW-0067">ATP-binding</keyword>
<keyword evidence="9" id="KW-1185">Reference proteome</keyword>
<dbReference type="PANTHER" id="PTHR45639:SF4">
    <property type="entry name" value="HSC70CB, ISOFORM G"/>
    <property type="match status" value="1"/>
</dbReference>
<evidence type="ECO:0000313" key="8">
    <source>
        <dbReference type="EMBL" id="CAF4278565.1"/>
    </source>
</evidence>